<dbReference type="PANTHER" id="PTHR31157">
    <property type="entry name" value="SCP DOMAIN-CONTAINING PROTEIN"/>
    <property type="match status" value="1"/>
</dbReference>
<dbReference type="eggNOG" id="COG2340">
    <property type="taxonomic scope" value="Bacteria"/>
</dbReference>
<evidence type="ECO:0000256" key="1">
    <source>
        <dbReference type="SAM" id="SignalP"/>
    </source>
</evidence>
<dbReference type="RefSeq" id="WP_014454976.1">
    <property type="nucleotide sequence ID" value="NC_017098.1"/>
</dbReference>
<keyword evidence="1" id="KW-0732">Signal</keyword>
<dbReference type="STRING" id="889378.Spiaf_0892"/>
<dbReference type="PANTHER" id="PTHR31157:SF1">
    <property type="entry name" value="SCP DOMAIN-CONTAINING PROTEIN"/>
    <property type="match status" value="1"/>
</dbReference>
<dbReference type="PROSITE" id="PS51257">
    <property type="entry name" value="PROKAR_LIPOPROTEIN"/>
    <property type="match status" value="1"/>
</dbReference>
<dbReference type="HOGENOM" id="CLU_882515_0_0_12"/>
<feature type="signal peptide" evidence="1">
    <location>
        <begin position="1"/>
        <end position="22"/>
    </location>
</feature>
<feature type="chain" id="PRO_5003623591" evidence="1">
    <location>
        <begin position="23"/>
        <end position="315"/>
    </location>
</feature>
<dbReference type="CDD" id="cd05379">
    <property type="entry name" value="CAP_bacterial"/>
    <property type="match status" value="1"/>
</dbReference>
<dbReference type="AlphaFoldDB" id="H9UHI8"/>
<dbReference type="Pfam" id="PF00188">
    <property type="entry name" value="CAP"/>
    <property type="match status" value="1"/>
</dbReference>
<dbReference type="Gene3D" id="3.40.33.10">
    <property type="entry name" value="CAP"/>
    <property type="match status" value="1"/>
</dbReference>
<dbReference type="PATRIC" id="fig|889378.3.peg.889"/>
<organism evidence="3 4">
    <name type="scientific">Spirochaeta africana (strain ATCC 700263 / DSM 8902 / Z-7692)</name>
    <dbReference type="NCBI Taxonomy" id="889378"/>
    <lineage>
        <taxon>Bacteria</taxon>
        <taxon>Pseudomonadati</taxon>
        <taxon>Spirochaetota</taxon>
        <taxon>Spirochaetia</taxon>
        <taxon>Spirochaetales</taxon>
        <taxon>Spirochaetaceae</taxon>
        <taxon>Spirochaeta</taxon>
    </lineage>
</organism>
<evidence type="ECO:0000313" key="4">
    <source>
        <dbReference type="Proteomes" id="UP000007383"/>
    </source>
</evidence>
<dbReference type="KEGG" id="sfc:Spiaf_0892"/>
<proteinExistence type="predicted"/>
<keyword evidence="4" id="KW-1185">Reference proteome</keyword>
<dbReference type="EMBL" id="CP003282">
    <property type="protein sequence ID" value="AFG36981.1"/>
    <property type="molecule type" value="Genomic_DNA"/>
</dbReference>
<sequence length="315" mass="34727">MKYVTCVVLCAAIAGLSGCATLQETLEQLFAPEAPAPTEPGQADLPPARESTPITVRDNGPFRGELASVEEKILEIVNAERATQGLPALIPSTALAVVARDHSTDMGQRSFYSHVDPDGVTPNDRITAALGDRYYLSGTSENIAYTESSRGFTYEEYTAIANQLMTGWMNSPGHRANILRPDSTHIGIGLHRSGNRIYATQKFMNYIVAKDHTHDSINLSQDTPALRFALNPGRELSRSRLVVRISLPDPSTRWETPGGRFYTGMMFAQPTWIDDTTFEITLPVEYGPGTYRVHFGDRGGNRTNTTAFPYRVVRQ</sequence>
<dbReference type="InterPro" id="IPR035940">
    <property type="entry name" value="CAP_sf"/>
</dbReference>
<accession>H9UHI8</accession>
<dbReference type="InterPro" id="IPR014044">
    <property type="entry name" value="CAP_dom"/>
</dbReference>
<protein>
    <submittedName>
        <fullName evidence="3">Uncharacterized protein with SCP/PR1 domains</fullName>
    </submittedName>
</protein>
<dbReference type="Proteomes" id="UP000007383">
    <property type="component" value="Chromosome"/>
</dbReference>
<evidence type="ECO:0000259" key="2">
    <source>
        <dbReference type="Pfam" id="PF00188"/>
    </source>
</evidence>
<feature type="domain" description="SCP" evidence="2">
    <location>
        <begin position="74"/>
        <end position="203"/>
    </location>
</feature>
<reference evidence="4" key="1">
    <citation type="journal article" date="2013" name="Stand. Genomic Sci.">
        <title>Complete genome sequence of the halophilic bacterium Spirochaeta africana type strain (Z-7692(T)) from the alkaline Lake Magadi in the East African Rift.</title>
        <authorList>
            <person name="Liolos K."/>
            <person name="Abt B."/>
            <person name="Scheuner C."/>
            <person name="Teshima H."/>
            <person name="Held B."/>
            <person name="Lapidus A."/>
            <person name="Nolan M."/>
            <person name="Lucas S."/>
            <person name="Deshpande S."/>
            <person name="Cheng J.F."/>
            <person name="Tapia R."/>
            <person name="Goodwin L.A."/>
            <person name="Pitluck S."/>
            <person name="Pagani I."/>
            <person name="Ivanova N."/>
            <person name="Mavromatis K."/>
            <person name="Mikhailova N."/>
            <person name="Huntemann M."/>
            <person name="Pati A."/>
            <person name="Chen A."/>
            <person name="Palaniappan K."/>
            <person name="Land M."/>
            <person name="Rohde M."/>
            <person name="Tindall B.J."/>
            <person name="Detter J.C."/>
            <person name="Goker M."/>
            <person name="Bristow J."/>
            <person name="Eisen J.A."/>
            <person name="Markowitz V."/>
            <person name="Hugenholtz P."/>
            <person name="Woyke T."/>
            <person name="Klenk H.P."/>
            <person name="Kyrpides N.C."/>
        </authorList>
    </citation>
    <scope>NUCLEOTIDE SEQUENCE</scope>
    <source>
        <strain evidence="4">ATCC 700263 / DSM 8902 / Z-7692</strain>
    </source>
</reference>
<evidence type="ECO:0000313" key="3">
    <source>
        <dbReference type="EMBL" id="AFG36981.1"/>
    </source>
</evidence>
<dbReference type="SUPFAM" id="SSF55797">
    <property type="entry name" value="PR-1-like"/>
    <property type="match status" value="1"/>
</dbReference>
<name>H9UHI8_SPIAZ</name>
<gene>
    <name evidence="3" type="ordered locus">Spiaf_0892</name>
</gene>